<gene>
    <name evidence="8" type="ORF">MCOR_3812</name>
</gene>
<evidence type="ECO:0000256" key="2">
    <source>
        <dbReference type="ARBA" id="ARBA00022723"/>
    </source>
</evidence>
<dbReference type="PANTHER" id="PTHR23080:SF144">
    <property type="entry name" value="SPINDLE AND KINETOCHORE ASSOCIATED COMPLEX SUBUNIT 3"/>
    <property type="match status" value="1"/>
</dbReference>
<dbReference type="Pfam" id="PF13359">
    <property type="entry name" value="DDE_Tnp_4"/>
    <property type="match status" value="1"/>
</dbReference>
<protein>
    <recommendedName>
        <fullName evidence="7">THAP-type domain-containing protein</fullName>
    </recommendedName>
</protein>
<evidence type="ECO:0000256" key="1">
    <source>
        <dbReference type="ARBA" id="ARBA00001968"/>
    </source>
</evidence>
<evidence type="ECO:0000256" key="5">
    <source>
        <dbReference type="ARBA" id="ARBA00023125"/>
    </source>
</evidence>
<dbReference type="GO" id="GO:0003677">
    <property type="term" value="F:DNA binding"/>
    <property type="evidence" value="ECO:0007669"/>
    <property type="project" value="UniProtKB-UniRule"/>
</dbReference>
<dbReference type="SUPFAM" id="SSF57716">
    <property type="entry name" value="Glucocorticoid receptor-like (DNA-binding domain)"/>
    <property type="match status" value="1"/>
</dbReference>
<evidence type="ECO:0000313" key="9">
    <source>
        <dbReference type="Proteomes" id="UP000507470"/>
    </source>
</evidence>
<name>A0A6J8A6F4_MYTCO</name>
<keyword evidence="2" id="KW-0479">Metal-binding</keyword>
<proteinExistence type="predicted"/>
<evidence type="ECO:0000259" key="7">
    <source>
        <dbReference type="PROSITE" id="PS50950"/>
    </source>
</evidence>
<dbReference type="OrthoDB" id="6060412at2759"/>
<organism evidence="8 9">
    <name type="scientific">Mytilus coruscus</name>
    <name type="common">Sea mussel</name>
    <dbReference type="NCBI Taxonomy" id="42192"/>
    <lineage>
        <taxon>Eukaryota</taxon>
        <taxon>Metazoa</taxon>
        <taxon>Spiralia</taxon>
        <taxon>Lophotrochozoa</taxon>
        <taxon>Mollusca</taxon>
        <taxon>Bivalvia</taxon>
        <taxon>Autobranchia</taxon>
        <taxon>Pteriomorphia</taxon>
        <taxon>Mytilida</taxon>
        <taxon>Mytiloidea</taxon>
        <taxon>Mytilidae</taxon>
        <taxon>Mytilinae</taxon>
        <taxon>Mytilus</taxon>
    </lineage>
</organism>
<evidence type="ECO:0000256" key="4">
    <source>
        <dbReference type="ARBA" id="ARBA00022833"/>
    </source>
</evidence>
<keyword evidence="3 6" id="KW-0863">Zinc-finger</keyword>
<dbReference type="InterPro" id="IPR027806">
    <property type="entry name" value="HARBI1_dom"/>
</dbReference>
<feature type="domain" description="THAP-type" evidence="7">
    <location>
        <begin position="25"/>
        <end position="106"/>
    </location>
</feature>
<keyword evidence="9" id="KW-1185">Reference proteome</keyword>
<dbReference type="AlphaFoldDB" id="A0A6J8A6F4"/>
<sequence length="515" mass="59869">MFKVSRRSCSVISCSNSWYKIEKWMQEQCEIHKCNKGTGSCDCSPQFQLIPFPTERKDPAGRKKWTTIVNRKHGNNNWQPNSESRICSKHFVDCEPTLSNPLPTLDLGYTPIQVTKFRPLPCERHDSPPPKKTKRKLENELSVEDLNKHITSDHDYMYIQDTDCNREVILLRDQVRKLQKEVNMYKSAYIRSVNTKRKTTFDINVILQSDKKCKFYTGIPKVETFNDFFLELEQKLMQMRHWKGPKRTCNPLKNKKYTRSNSNRKLSLKFEFALTLMKLRLGLLFEDLADRFGISTTHASNIFTTWVKVLSSTIGSLVFNPSKEAVKTNLPPSFKGTKYIDVRHIIDCTEVFLEGPNNLEVAAQTWSDYKHHNTAKFLVSINPSGLINYVSQGFGGRCSDKYITNNFGFLDIIEPYDCVMADRGFTIREELALIRAQLFIPSGRRGVTQMSTTEVQQTKEIANRRIHIEQAIRRMKYFRILKYEVPLTLMQHLDSIFKTIAGIYNMYPPLPNYET</sequence>
<keyword evidence="5 6" id="KW-0238">DNA-binding</keyword>
<dbReference type="EMBL" id="CACVKT020000705">
    <property type="protein sequence ID" value="CAC5361850.1"/>
    <property type="molecule type" value="Genomic_DNA"/>
</dbReference>
<evidence type="ECO:0000256" key="6">
    <source>
        <dbReference type="PROSITE-ProRule" id="PRU00309"/>
    </source>
</evidence>
<evidence type="ECO:0000256" key="3">
    <source>
        <dbReference type="ARBA" id="ARBA00022771"/>
    </source>
</evidence>
<dbReference type="Pfam" id="PF13613">
    <property type="entry name" value="HTH_Tnp_4"/>
    <property type="match status" value="1"/>
</dbReference>
<dbReference type="InterPro" id="IPR027805">
    <property type="entry name" value="Transposase_HTH_dom"/>
</dbReference>
<reference evidence="8 9" key="1">
    <citation type="submission" date="2020-06" db="EMBL/GenBank/DDBJ databases">
        <authorList>
            <person name="Li R."/>
            <person name="Bekaert M."/>
        </authorList>
    </citation>
    <scope>NUCLEOTIDE SEQUENCE [LARGE SCALE GENOMIC DNA]</scope>
    <source>
        <strain evidence="9">wild</strain>
    </source>
</reference>
<comment type="cofactor">
    <cofactor evidence="1">
        <name>a divalent metal cation</name>
        <dbReference type="ChEBI" id="CHEBI:60240"/>
    </cofactor>
</comment>
<dbReference type="SMART" id="SM00980">
    <property type="entry name" value="THAP"/>
    <property type="match status" value="1"/>
</dbReference>
<evidence type="ECO:0000313" key="8">
    <source>
        <dbReference type="EMBL" id="CAC5361850.1"/>
    </source>
</evidence>
<accession>A0A6J8A6F4</accession>
<dbReference type="PANTHER" id="PTHR23080">
    <property type="entry name" value="THAP DOMAIN PROTEIN"/>
    <property type="match status" value="1"/>
</dbReference>
<dbReference type="Proteomes" id="UP000507470">
    <property type="component" value="Unassembled WGS sequence"/>
</dbReference>
<dbReference type="GO" id="GO:0008270">
    <property type="term" value="F:zinc ion binding"/>
    <property type="evidence" value="ECO:0007669"/>
    <property type="project" value="UniProtKB-KW"/>
</dbReference>
<keyword evidence="4" id="KW-0862">Zinc</keyword>
<dbReference type="InterPro" id="IPR006612">
    <property type="entry name" value="THAP_Znf"/>
</dbReference>
<dbReference type="PROSITE" id="PS50950">
    <property type="entry name" value="ZF_THAP"/>
    <property type="match status" value="1"/>
</dbReference>
<dbReference type="Pfam" id="PF05485">
    <property type="entry name" value="THAP"/>
    <property type="match status" value="1"/>
</dbReference>